<dbReference type="SUPFAM" id="SSF51726">
    <property type="entry name" value="UROD/MetE-like"/>
    <property type="match status" value="1"/>
</dbReference>
<gene>
    <name evidence="1" type="ORF">BDY17DRAFT_258742</name>
</gene>
<dbReference type="GeneID" id="54472804"/>
<evidence type="ECO:0008006" key="3">
    <source>
        <dbReference type="Google" id="ProtNLM"/>
    </source>
</evidence>
<dbReference type="RefSeq" id="XP_033585311.1">
    <property type="nucleotide sequence ID" value="XM_033731802.1"/>
</dbReference>
<dbReference type="OrthoDB" id="5422863at2759"/>
<dbReference type="EMBL" id="MU001643">
    <property type="protein sequence ID" value="KAF2478741.1"/>
    <property type="molecule type" value="Genomic_DNA"/>
</dbReference>
<protein>
    <recommendedName>
        <fullName evidence="3">Cobalamin-independent methionine synthase MetE C-terminal/archaeal domain-containing protein</fullName>
    </recommendedName>
</protein>
<evidence type="ECO:0000313" key="2">
    <source>
        <dbReference type="Proteomes" id="UP000799767"/>
    </source>
</evidence>
<dbReference type="Gene3D" id="3.20.20.210">
    <property type="match status" value="1"/>
</dbReference>
<name>A0A6A6PG82_9PEZI</name>
<keyword evidence="2" id="KW-1185">Reference proteome</keyword>
<organism evidence="1 2">
    <name type="scientific">Neohortaea acidophila</name>
    <dbReference type="NCBI Taxonomy" id="245834"/>
    <lineage>
        <taxon>Eukaryota</taxon>
        <taxon>Fungi</taxon>
        <taxon>Dikarya</taxon>
        <taxon>Ascomycota</taxon>
        <taxon>Pezizomycotina</taxon>
        <taxon>Dothideomycetes</taxon>
        <taxon>Dothideomycetidae</taxon>
        <taxon>Mycosphaerellales</taxon>
        <taxon>Teratosphaeriaceae</taxon>
        <taxon>Neohortaea</taxon>
    </lineage>
</organism>
<dbReference type="AlphaFoldDB" id="A0A6A6PG82"/>
<dbReference type="InterPro" id="IPR038071">
    <property type="entry name" value="UROD/MetE-like_sf"/>
</dbReference>
<sequence>MLLPLEREYKLDAPPPLSPAQMSASIKRLQGAAPKTGYDDAAIESYQKFVALRRQGALQKGVRFQVCLPSYFNIGHWMVPEFRGEGSAIYEEALLRDMRALQDAIPHEDLAIQIDLAVDTAIWIGYEHTPPWFHEQPGELEQRRQYMIDHTVRMISLIDPDVEVGIHNCYGDLDHKHFVEPESLAVIAERGLRLFEKTPRRIDFFHVPVPLSAMDKLDSYFTSILPLLPKFAEHGTELYLGLVHPNDLEGTKKRIEAAKTALGDFDFGVATECGWGRTPSHEIASIMEISREVSEAVIPADD</sequence>
<accession>A0A6A6PG82</accession>
<dbReference type="Proteomes" id="UP000799767">
    <property type="component" value="Unassembled WGS sequence"/>
</dbReference>
<proteinExistence type="predicted"/>
<reference evidence="1" key="1">
    <citation type="journal article" date="2020" name="Stud. Mycol.">
        <title>101 Dothideomycetes genomes: a test case for predicting lifestyles and emergence of pathogens.</title>
        <authorList>
            <person name="Haridas S."/>
            <person name="Albert R."/>
            <person name="Binder M."/>
            <person name="Bloem J."/>
            <person name="Labutti K."/>
            <person name="Salamov A."/>
            <person name="Andreopoulos B."/>
            <person name="Baker S."/>
            <person name="Barry K."/>
            <person name="Bills G."/>
            <person name="Bluhm B."/>
            <person name="Cannon C."/>
            <person name="Castanera R."/>
            <person name="Culley D."/>
            <person name="Daum C."/>
            <person name="Ezra D."/>
            <person name="Gonzalez J."/>
            <person name="Henrissat B."/>
            <person name="Kuo A."/>
            <person name="Liang C."/>
            <person name="Lipzen A."/>
            <person name="Lutzoni F."/>
            <person name="Magnuson J."/>
            <person name="Mondo S."/>
            <person name="Nolan M."/>
            <person name="Ohm R."/>
            <person name="Pangilinan J."/>
            <person name="Park H.-J."/>
            <person name="Ramirez L."/>
            <person name="Alfaro M."/>
            <person name="Sun H."/>
            <person name="Tritt A."/>
            <person name="Yoshinaga Y."/>
            <person name="Zwiers L.-H."/>
            <person name="Turgeon B."/>
            <person name="Goodwin S."/>
            <person name="Spatafora J."/>
            <person name="Crous P."/>
            <person name="Grigoriev I."/>
        </authorList>
    </citation>
    <scope>NUCLEOTIDE SEQUENCE</scope>
    <source>
        <strain evidence="1">CBS 113389</strain>
    </source>
</reference>
<evidence type="ECO:0000313" key="1">
    <source>
        <dbReference type="EMBL" id="KAF2478741.1"/>
    </source>
</evidence>